<sequence length="466" mass="52938">MKLFCLFLLLAGSTAAFHLDTSPRREPPTLPSEALTTEATPTEAKSRFAMLDDVRLLANGLLQLGQSLREFVHKTKAQINDIFQKLNIFDRSFYQLSVVTSEIKEEEEELKKTTNILKVNNEEIRNLSMEINTKINTILQERTQLQSKVGSLEERLKGLSDSMIPADQLSEITTLKEVIEAQEKTITSLLKAVKEQHDQLDHQKIKIKNLEEKVDQTIDKAMDSDHSATDMFEYLQINSTGTETRDLPADCSELFTRGETKSGVYAVKPNQSEPFYAYCEISSDQGFTVIQQRVDSTVDFDQTWEMYQKGFGNLEKDFWLGLKKIHTISQLGSYIMRIDVEDWKEEKHWAEYSFSLEGPSEDYTLHLSHLAGDLPDAMTNLTGSRFSTKDKNNDSGCSSDCTTRNCTGGWWQSACSETNLNGKYFSLRTKGRSVRRKGIQWRPGTGPSYYLKMSKISLRALTDSGN</sequence>
<keyword evidence="3" id="KW-0732">Signal</keyword>
<feature type="chain" id="PRO_5018048616" evidence="3">
    <location>
        <begin position="17"/>
        <end position="466"/>
    </location>
</feature>
<dbReference type="OMA" id="WKEEKHW"/>
<dbReference type="CDD" id="cd00087">
    <property type="entry name" value="FReD"/>
    <property type="match status" value="1"/>
</dbReference>
<dbReference type="STRING" id="8081.ENSPREP00000030963"/>
<protein>
    <submittedName>
        <fullName evidence="5">Angiopoietin-like 3</fullName>
    </submittedName>
</protein>
<dbReference type="InterPro" id="IPR014716">
    <property type="entry name" value="Fibrinogen_a/b/g_C_1"/>
</dbReference>
<feature type="coiled-coil region" evidence="1">
    <location>
        <begin position="193"/>
        <end position="220"/>
    </location>
</feature>
<reference evidence="5" key="2">
    <citation type="submission" date="2025-08" db="UniProtKB">
        <authorList>
            <consortium name="Ensembl"/>
        </authorList>
    </citation>
    <scope>IDENTIFICATION</scope>
    <source>
        <strain evidence="5">Guanapo</strain>
    </source>
</reference>
<evidence type="ECO:0000313" key="6">
    <source>
        <dbReference type="Proteomes" id="UP000242638"/>
    </source>
</evidence>
<dbReference type="GO" id="GO:0009395">
    <property type="term" value="P:phospholipid catabolic process"/>
    <property type="evidence" value="ECO:0007669"/>
    <property type="project" value="TreeGrafter"/>
</dbReference>
<dbReference type="SMART" id="SM00186">
    <property type="entry name" value="FBG"/>
    <property type="match status" value="1"/>
</dbReference>
<dbReference type="Gene3D" id="3.90.215.10">
    <property type="entry name" value="Gamma Fibrinogen, chain A, domain 1"/>
    <property type="match status" value="1"/>
</dbReference>
<dbReference type="Gene3D" id="4.10.530.10">
    <property type="entry name" value="Gamma-fibrinogen Carboxyl Terminal Fragment, domain 2"/>
    <property type="match status" value="1"/>
</dbReference>
<dbReference type="GO" id="GO:0072574">
    <property type="term" value="P:hepatocyte proliferation"/>
    <property type="evidence" value="ECO:0007669"/>
    <property type="project" value="Ensembl"/>
</dbReference>
<dbReference type="PROSITE" id="PS51406">
    <property type="entry name" value="FIBRINOGEN_C_2"/>
    <property type="match status" value="1"/>
</dbReference>
<dbReference type="InterPro" id="IPR002181">
    <property type="entry name" value="Fibrinogen_a/b/g_C_dom"/>
</dbReference>
<keyword evidence="6" id="KW-1185">Reference proteome</keyword>
<dbReference type="InterPro" id="IPR036056">
    <property type="entry name" value="Fibrinogen-like_C"/>
</dbReference>
<evidence type="ECO:0000256" key="3">
    <source>
        <dbReference type="SAM" id="SignalP"/>
    </source>
</evidence>
<dbReference type="Ensembl" id="ENSPRET00000031315.1">
    <property type="protein sequence ID" value="ENSPREP00000030963.1"/>
    <property type="gene ID" value="ENSPREG00000020956.1"/>
</dbReference>
<feature type="coiled-coil region" evidence="1">
    <location>
        <begin position="96"/>
        <end position="162"/>
    </location>
</feature>
<dbReference type="GO" id="GO:0005615">
    <property type="term" value="C:extracellular space"/>
    <property type="evidence" value="ECO:0007669"/>
    <property type="project" value="TreeGrafter"/>
</dbReference>
<evidence type="ECO:0000313" key="5">
    <source>
        <dbReference type="Ensembl" id="ENSPREP00000030963.1"/>
    </source>
</evidence>
<feature type="region of interest" description="Disordered" evidence="2">
    <location>
        <begin position="20"/>
        <end position="41"/>
    </location>
</feature>
<proteinExistence type="predicted"/>
<keyword evidence="1" id="KW-0175">Coiled coil</keyword>
<dbReference type="GO" id="GO:0055091">
    <property type="term" value="P:phospholipid homeostasis"/>
    <property type="evidence" value="ECO:0007669"/>
    <property type="project" value="TreeGrafter"/>
</dbReference>
<name>A0A3P9QAW2_POERE</name>
<dbReference type="SUPFAM" id="SSF56496">
    <property type="entry name" value="Fibrinogen C-terminal domain-like"/>
    <property type="match status" value="1"/>
</dbReference>
<evidence type="ECO:0000256" key="1">
    <source>
        <dbReference type="SAM" id="Coils"/>
    </source>
</evidence>
<evidence type="ECO:0000259" key="4">
    <source>
        <dbReference type="PROSITE" id="PS51406"/>
    </source>
</evidence>
<dbReference type="GO" id="GO:0070328">
    <property type="term" value="P:triglyceride homeostasis"/>
    <property type="evidence" value="ECO:0007669"/>
    <property type="project" value="TreeGrafter"/>
</dbReference>
<dbReference type="Bgee" id="ENSPREG00000020956">
    <property type="expression patterns" value="Expressed in head"/>
</dbReference>
<dbReference type="InterPro" id="IPR050373">
    <property type="entry name" value="Fibrinogen_C-term_domain"/>
</dbReference>
<feature type="domain" description="Fibrinogen C-terminal" evidence="4">
    <location>
        <begin position="242"/>
        <end position="462"/>
    </location>
</feature>
<reference evidence="6" key="1">
    <citation type="submission" date="2013-11" db="EMBL/GenBank/DDBJ databases">
        <title>The genomic landscape of the Guanapo guppy.</title>
        <authorList>
            <person name="Kuenstner A."/>
            <person name="Dreyer C."/>
        </authorList>
    </citation>
    <scope>NUCLEOTIDE SEQUENCE</scope>
    <source>
        <strain evidence="6">Guanapo</strain>
    </source>
</reference>
<organism evidence="5 6">
    <name type="scientific">Poecilia reticulata</name>
    <name type="common">Guppy</name>
    <name type="synonym">Acanthophacelus reticulatus</name>
    <dbReference type="NCBI Taxonomy" id="8081"/>
    <lineage>
        <taxon>Eukaryota</taxon>
        <taxon>Metazoa</taxon>
        <taxon>Chordata</taxon>
        <taxon>Craniata</taxon>
        <taxon>Vertebrata</taxon>
        <taxon>Euteleostomi</taxon>
        <taxon>Actinopterygii</taxon>
        <taxon>Neopterygii</taxon>
        <taxon>Teleostei</taxon>
        <taxon>Neoteleostei</taxon>
        <taxon>Acanthomorphata</taxon>
        <taxon>Ovalentaria</taxon>
        <taxon>Atherinomorphae</taxon>
        <taxon>Cyprinodontiformes</taxon>
        <taxon>Poeciliidae</taxon>
        <taxon>Poeciliinae</taxon>
        <taxon>Poecilia</taxon>
    </lineage>
</organism>
<evidence type="ECO:0000256" key="2">
    <source>
        <dbReference type="SAM" id="MobiDB-lite"/>
    </source>
</evidence>
<dbReference type="Pfam" id="PF00147">
    <property type="entry name" value="Fibrinogen_C"/>
    <property type="match status" value="1"/>
</dbReference>
<accession>A0A3P9QAW2</accession>
<dbReference type="GO" id="GO:0042632">
    <property type="term" value="P:cholesterol homeostasis"/>
    <property type="evidence" value="ECO:0007669"/>
    <property type="project" value="TreeGrafter"/>
</dbReference>
<feature type="signal peptide" evidence="3">
    <location>
        <begin position="1"/>
        <end position="16"/>
    </location>
</feature>
<dbReference type="PANTHER" id="PTHR19143:SF222">
    <property type="entry name" value="ANGIOPOIETIN-RELATED PROTEIN 3"/>
    <property type="match status" value="1"/>
</dbReference>
<dbReference type="GeneTree" id="ENSGT00940000156746"/>
<dbReference type="PANTHER" id="PTHR19143">
    <property type="entry name" value="FIBRINOGEN/TENASCIN/ANGIOPOEITIN"/>
    <property type="match status" value="1"/>
</dbReference>
<dbReference type="Proteomes" id="UP000242638">
    <property type="component" value="Unassembled WGS sequence"/>
</dbReference>
<reference evidence="5" key="3">
    <citation type="submission" date="2025-09" db="UniProtKB">
        <authorList>
            <consortium name="Ensembl"/>
        </authorList>
    </citation>
    <scope>IDENTIFICATION</scope>
    <source>
        <strain evidence="5">Guanapo</strain>
    </source>
</reference>
<dbReference type="AlphaFoldDB" id="A0A3P9QAW2"/>